<evidence type="ECO:0000313" key="2">
    <source>
        <dbReference type="EMBL" id="PWK36800.1"/>
    </source>
</evidence>
<evidence type="ECO:0000313" key="3">
    <source>
        <dbReference type="Proteomes" id="UP000245754"/>
    </source>
</evidence>
<comment type="caution">
    <text evidence="2">The sequence shown here is derived from an EMBL/GenBank/DDBJ whole genome shotgun (WGS) entry which is preliminary data.</text>
</comment>
<evidence type="ECO:0000256" key="1">
    <source>
        <dbReference type="SAM" id="MobiDB-lite"/>
    </source>
</evidence>
<name>A0A316FGK9_9BURK</name>
<feature type="compositionally biased region" description="Basic and acidic residues" evidence="1">
    <location>
        <begin position="296"/>
        <end position="308"/>
    </location>
</feature>
<reference evidence="2 3" key="1">
    <citation type="submission" date="2018-05" db="EMBL/GenBank/DDBJ databases">
        <title>Genomic Encyclopedia of Type Strains, Phase IV (KMG-V): Genome sequencing to study the core and pangenomes of soil and plant-associated prokaryotes.</title>
        <authorList>
            <person name="Whitman W."/>
        </authorList>
    </citation>
    <scope>NUCLEOTIDE SEQUENCE [LARGE SCALE GENOMIC DNA]</scope>
    <source>
        <strain evidence="2 3">SLV-132</strain>
    </source>
</reference>
<keyword evidence="3" id="KW-1185">Reference proteome</keyword>
<dbReference type="Proteomes" id="UP000245754">
    <property type="component" value="Unassembled WGS sequence"/>
</dbReference>
<feature type="region of interest" description="Disordered" evidence="1">
    <location>
        <begin position="296"/>
        <end position="326"/>
    </location>
</feature>
<sequence>MGTTSSKSVPQMHREHALVRKARTALRDAETLQWAADRERERSGSARLRAVTPIAGAREVGVIFPDGNTVRIAVTPALRERSLALLDSLLHQFSEQGLTLWVDEERTFVGAGNKSRHLGQHTFELSISEIVAKATGAQRAESDRDWIATGNWCLDLKKGPSRNLRIKDEADCPVEHRLDVVVRHVVRGLREAAARGQREEELRVARDAERAAELRASAEREEAAAVERAREAEEVGRLEALYSEASAWRRAADVRAYVEAVLARAPGDGLGRSAIVTWAEWALQAADALDPIADRLRQYGSAEDKSEPPTEPDIGQTPSAEEEGDD</sequence>
<protein>
    <submittedName>
        <fullName evidence="2">Uncharacterized protein</fullName>
    </submittedName>
</protein>
<organism evidence="2 3">
    <name type="scientific">Cupriavidus plantarum</name>
    <dbReference type="NCBI Taxonomy" id="942865"/>
    <lineage>
        <taxon>Bacteria</taxon>
        <taxon>Pseudomonadati</taxon>
        <taxon>Pseudomonadota</taxon>
        <taxon>Betaproteobacteria</taxon>
        <taxon>Burkholderiales</taxon>
        <taxon>Burkholderiaceae</taxon>
        <taxon>Cupriavidus</taxon>
    </lineage>
</organism>
<accession>A0A316FGK9</accession>
<proteinExistence type="predicted"/>
<dbReference type="AlphaFoldDB" id="A0A316FGK9"/>
<gene>
    <name evidence="2" type="ORF">C7419_101667</name>
</gene>
<dbReference type="EMBL" id="QGGT01000001">
    <property type="protein sequence ID" value="PWK36800.1"/>
    <property type="molecule type" value="Genomic_DNA"/>
</dbReference>